<accession>A0ABT0BST9</accession>
<dbReference type="SMART" id="SM00331">
    <property type="entry name" value="PP2C_SIG"/>
    <property type="match status" value="1"/>
</dbReference>
<dbReference type="RefSeq" id="WP_243922471.1">
    <property type="nucleotide sequence ID" value="NZ_JALHLG010000024.1"/>
</dbReference>
<feature type="coiled-coil region" evidence="3">
    <location>
        <begin position="144"/>
        <end position="171"/>
    </location>
</feature>
<dbReference type="EMBL" id="JALHLG010000024">
    <property type="protein sequence ID" value="MCJ2188119.1"/>
    <property type="molecule type" value="Genomic_DNA"/>
</dbReference>
<comment type="caution">
    <text evidence="5">The sequence shown here is derived from an EMBL/GenBank/DDBJ whole genome shotgun (WGS) entry which is preliminary data.</text>
</comment>
<dbReference type="SUPFAM" id="SSF52172">
    <property type="entry name" value="CheY-like"/>
    <property type="match status" value="1"/>
</dbReference>
<evidence type="ECO:0000256" key="1">
    <source>
        <dbReference type="ARBA" id="ARBA00022801"/>
    </source>
</evidence>
<dbReference type="InterPro" id="IPR001932">
    <property type="entry name" value="PPM-type_phosphatase-like_dom"/>
</dbReference>
<dbReference type="PROSITE" id="PS50110">
    <property type="entry name" value="RESPONSE_REGULATORY"/>
    <property type="match status" value="1"/>
</dbReference>
<dbReference type="PANTHER" id="PTHR43156:SF2">
    <property type="entry name" value="STAGE II SPORULATION PROTEIN E"/>
    <property type="match status" value="1"/>
</dbReference>
<evidence type="ECO:0000259" key="4">
    <source>
        <dbReference type="PROSITE" id="PS50110"/>
    </source>
</evidence>
<dbReference type="PANTHER" id="PTHR43156">
    <property type="entry name" value="STAGE II SPORULATION PROTEIN E-RELATED"/>
    <property type="match status" value="1"/>
</dbReference>
<organism evidence="5 6">
    <name type="scientific">Novosphingobium beihaiensis</name>
    <dbReference type="NCBI Taxonomy" id="2930389"/>
    <lineage>
        <taxon>Bacteria</taxon>
        <taxon>Pseudomonadati</taxon>
        <taxon>Pseudomonadota</taxon>
        <taxon>Alphaproteobacteria</taxon>
        <taxon>Sphingomonadales</taxon>
        <taxon>Sphingomonadaceae</taxon>
        <taxon>Novosphingobium</taxon>
    </lineage>
</organism>
<dbReference type="InterPro" id="IPR011006">
    <property type="entry name" value="CheY-like_superfamily"/>
</dbReference>
<feature type="modified residue" description="4-aspartylphosphate" evidence="2">
    <location>
        <position position="63"/>
    </location>
</feature>
<dbReference type="Gene3D" id="3.60.40.10">
    <property type="entry name" value="PPM-type phosphatase domain"/>
    <property type="match status" value="1"/>
</dbReference>
<evidence type="ECO:0000313" key="6">
    <source>
        <dbReference type="Proteomes" id="UP001202281"/>
    </source>
</evidence>
<name>A0ABT0BST9_9SPHN</name>
<dbReference type="InterPro" id="IPR052016">
    <property type="entry name" value="Bact_Sigma-Reg"/>
</dbReference>
<evidence type="ECO:0000256" key="3">
    <source>
        <dbReference type="SAM" id="Coils"/>
    </source>
</evidence>
<dbReference type="Gene3D" id="3.40.50.2300">
    <property type="match status" value="1"/>
</dbReference>
<dbReference type="SMART" id="SM00448">
    <property type="entry name" value="REC"/>
    <property type="match status" value="1"/>
</dbReference>
<keyword evidence="3" id="KW-0175">Coiled coil</keyword>
<gene>
    <name evidence="5" type="ORF">MTR66_14995</name>
</gene>
<keyword evidence="1" id="KW-0378">Hydrolase</keyword>
<protein>
    <submittedName>
        <fullName evidence="5">SpoIIE family protein phosphatase</fullName>
    </submittedName>
</protein>
<proteinExistence type="predicted"/>
<evidence type="ECO:0000313" key="5">
    <source>
        <dbReference type="EMBL" id="MCJ2188119.1"/>
    </source>
</evidence>
<evidence type="ECO:0000256" key="2">
    <source>
        <dbReference type="PROSITE-ProRule" id="PRU00169"/>
    </source>
</evidence>
<dbReference type="InterPro" id="IPR001789">
    <property type="entry name" value="Sig_transdc_resp-reg_receiver"/>
</dbReference>
<dbReference type="Proteomes" id="UP001202281">
    <property type="component" value="Unassembled WGS sequence"/>
</dbReference>
<dbReference type="Pfam" id="PF00072">
    <property type="entry name" value="Response_reg"/>
    <property type="match status" value="1"/>
</dbReference>
<dbReference type="SUPFAM" id="SSF81606">
    <property type="entry name" value="PP2C-like"/>
    <property type="match status" value="1"/>
</dbReference>
<sequence>MFSNAILKARTNLKVLIVDDDFLMGEFLGLQIEALGCRATVVESGAEALGILKQGEVHLLVSDWQMPGMDGMELVAEARRLTSSDSHLHIAMMTARGEEKVMRAAMGAGVDDFLFKPVQSVELELVVASAARNRLLHHRLKRRNAQLAMEHRRATEALERVRADLKAATALHERLLPDFDRSGVLRLAHLYRPAAMLGGDSIGAAPLRGEGLLFFLIDVRGHGVPAALDSFHLHHRIKQLRPKSAPDLGRAMATINREICDRADDSYATIACGLIFPEKEEGWIVCAGHPPPLLMDGAAVTQISGGRAMPVGWFDDAAYTPVRFPFPPGARLVLYSDGITETMNASGDQFGDERLEQTLAASAGQPLRQFAKALTENLQAHLPSQAYEDDISMLAIEHACLENQS</sequence>
<dbReference type="Pfam" id="PF07228">
    <property type="entry name" value="SpoIIE"/>
    <property type="match status" value="1"/>
</dbReference>
<dbReference type="CDD" id="cd17546">
    <property type="entry name" value="REC_hyHK_CKI1_RcsC-like"/>
    <property type="match status" value="1"/>
</dbReference>
<feature type="domain" description="Response regulatory" evidence="4">
    <location>
        <begin position="14"/>
        <end position="131"/>
    </location>
</feature>
<dbReference type="InterPro" id="IPR036457">
    <property type="entry name" value="PPM-type-like_dom_sf"/>
</dbReference>
<keyword evidence="6" id="KW-1185">Reference proteome</keyword>
<reference evidence="5 6" key="1">
    <citation type="submission" date="2022-04" db="EMBL/GenBank/DDBJ databases">
        <title>Identification of a novel bacterium isolated from mangrove sediments.</title>
        <authorList>
            <person name="Pan X."/>
        </authorList>
    </citation>
    <scope>NUCLEOTIDE SEQUENCE [LARGE SCALE GENOMIC DNA]</scope>
    <source>
        <strain evidence="5 6">B2638</strain>
    </source>
</reference>
<keyword evidence="2" id="KW-0597">Phosphoprotein</keyword>